<dbReference type="SUPFAM" id="SSF82607">
    <property type="entry name" value="YbaB-like"/>
    <property type="match status" value="1"/>
</dbReference>
<protein>
    <recommendedName>
        <fullName evidence="4">Nucleoid-associated protein, YbaB/EbfC family</fullName>
    </recommendedName>
</protein>
<name>A0A1F7YRM4_9BACT</name>
<evidence type="ECO:0000256" key="1">
    <source>
        <dbReference type="SAM" id="Coils"/>
    </source>
</evidence>
<gene>
    <name evidence="2" type="ORF">A2801_00435</name>
</gene>
<evidence type="ECO:0008006" key="4">
    <source>
        <dbReference type="Google" id="ProtNLM"/>
    </source>
</evidence>
<reference evidence="2 3" key="1">
    <citation type="journal article" date="2016" name="Nat. Commun.">
        <title>Thousands of microbial genomes shed light on interconnected biogeochemical processes in an aquifer system.</title>
        <authorList>
            <person name="Anantharaman K."/>
            <person name="Brown C.T."/>
            <person name="Hug L.A."/>
            <person name="Sharon I."/>
            <person name="Castelle C.J."/>
            <person name="Probst A.J."/>
            <person name="Thomas B.C."/>
            <person name="Singh A."/>
            <person name="Wilkins M.J."/>
            <person name="Karaoz U."/>
            <person name="Brodie E.L."/>
            <person name="Williams K.H."/>
            <person name="Hubbard S.S."/>
            <person name="Banfield J.F."/>
        </authorList>
    </citation>
    <scope>NUCLEOTIDE SEQUENCE [LARGE SCALE GENOMIC DNA]</scope>
</reference>
<keyword evidence="1" id="KW-0175">Coiled coil</keyword>
<evidence type="ECO:0000313" key="2">
    <source>
        <dbReference type="EMBL" id="OGM29972.1"/>
    </source>
</evidence>
<sequence length="92" mass="10427">MFDKVKQGKQLLEMRSQAKELQRKMAEVTESVDKGNIKVKVTGDQRVEYIELDGESRDDLARVINEAFKKVQKKAAQKMLQDGGLKGLFGNN</sequence>
<accession>A0A1F7YRM4</accession>
<dbReference type="Gene3D" id="3.30.1310.10">
    <property type="entry name" value="Nucleoid-associated protein YbaB-like domain"/>
    <property type="match status" value="1"/>
</dbReference>
<proteinExistence type="predicted"/>
<dbReference type="InterPro" id="IPR004401">
    <property type="entry name" value="YbaB/EbfC"/>
</dbReference>
<organism evidence="2 3">
    <name type="scientific">Candidatus Woesebacteria bacterium RIFCSPHIGHO2_01_FULL_41_10</name>
    <dbReference type="NCBI Taxonomy" id="1802500"/>
    <lineage>
        <taxon>Bacteria</taxon>
        <taxon>Candidatus Woeseibacteriota</taxon>
    </lineage>
</organism>
<dbReference type="STRING" id="1802500.A2801_00435"/>
<dbReference type="Pfam" id="PF02575">
    <property type="entry name" value="YbaB_DNA_bd"/>
    <property type="match status" value="1"/>
</dbReference>
<dbReference type="EMBL" id="MGGM01000006">
    <property type="protein sequence ID" value="OGM29972.1"/>
    <property type="molecule type" value="Genomic_DNA"/>
</dbReference>
<dbReference type="Proteomes" id="UP000177263">
    <property type="component" value="Unassembled WGS sequence"/>
</dbReference>
<evidence type="ECO:0000313" key="3">
    <source>
        <dbReference type="Proteomes" id="UP000177263"/>
    </source>
</evidence>
<dbReference type="AlphaFoldDB" id="A0A1F7YRM4"/>
<feature type="coiled-coil region" evidence="1">
    <location>
        <begin position="11"/>
        <end position="38"/>
    </location>
</feature>
<comment type="caution">
    <text evidence="2">The sequence shown here is derived from an EMBL/GenBank/DDBJ whole genome shotgun (WGS) entry which is preliminary data.</text>
</comment>
<dbReference type="InterPro" id="IPR036894">
    <property type="entry name" value="YbaB-like_sf"/>
</dbReference>
<dbReference type="GO" id="GO:0003677">
    <property type="term" value="F:DNA binding"/>
    <property type="evidence" value="ECO:0007669"/>
    <property type="project" value="InterPro"/>
</dbReference>